<feature type="domain" description="Beta-lactamase-related" evidence="1">
    <location>
        <begin position="2"/>
        <end position="353"/>
    </location>
</feature>
<comment type="caution">
    <text evidence="2">The sequence shown here is derived from an EMBL/GenBank/DDBJ whole genome shotgun (WGS) entry which is preliminary data.</text>
</comment>
<gene>
    <name evidence="2" type="ORF">CSC65_01200</name>
</gene>
<dbReference type="Gene3D" id="3.40.710.10">
    <property type="entry name" value="DD-peptidase/beta-lactamase superfamily"/>
    <property type="match status" value="2"/>
</dbReference>
<dbReference type="Pfam" id="PF00144">
    <property type="entry name" value="Beta-lactamase"/>
    <property type="match status" value="1"/>
</dbReference>
<dbReference type="SUPFAM" id="SSF56601">
    <property type="entry name" value="beta-lactamase/transpeptidase-like"/>
    <property type="match status" value="1"/>
</dbReference>
<dbReference type="EMBL" id="PDWN01000001">
    <property type="protein sequence ID" value="KAF1697623.1"/>
    <property type="molecule type" value="Genomic_DNA"/>
</dbReference>
<proteinExistence type="predicted"/>
<dbReference type="PANTHER" id="PTHR43283">
    <property type="entry name" value="BETA-LACTAMASE-RELATED"/>
    <property type="match status" value="1"/>
</dbReference>
<dbReference type="InterPro" id="IPR012338">
    <property type="entry name" value="Beta-lactam/transpept-like"/>
</dbReference>
<dbReference type="GO" id="GO:0016787">
    <property type="term" value="F:hydrolase activity"/>
    <property type="evidence" value="ECO:0007669"/>
    <property type="project" value="UniProtKB-KW"/>
</dbReference>
<evidence type="ECO:0000259" key="1">
    <source>
        <dbReference type="Pfam" id="PF00144"/>
    </source>
</evidence>
<name>A0ABQ6ZC73_9GAMM</name>
<dbReference type="PANTHER" id="PTHR43283:SF18">
    <property type="match status" value="1"/>
</dbReference>
<organism evidence="2 3">
    <name type="scientific">Pseudoxanthomonas daejeonensis</name>
    <dbReference type="NCBI Taxonomy" id="266062"/>
    <lineage>
        <taxon>Bacteria</taxon>
        <taxon>Pseudomonadati</taxon>
        <taxon>Pseudomonadota</taxon>
        <taxon>Gammaproteobacteria</taxon>
        <taxon>Lysobacterales</taxon>
        <taxon>Lysobacteraceae</taxon>
        <taxon>Pseudoxanthomonas</taxon>
    </lineage>
</organism>
<dbReference type="InterPro" id="IPR050789">
    <property type="entry name" value="Diverse_Enzym_Activities"/>
</dbReference>
<dbReference type="Proteomes" id="UP000788419">
    <property type="component" value="Unassembled WGS sequence"/>
</dbReference>
<dbReference type="InterPro" id="IPR001466">
    <property type="entry name" value="Beta-lactam-related"/>
</dbReference>
<keyword evidence="2" id="KW-0378">Hydrolase</keyword>
<sequence>MQALGVPGIGIAVVERGALAWSRGFGVTHAQRRTPVTDATLFEVASLSKPVFAYAVLQLVDRGELSLDQPLVDYVRPEYLGGGEARAWVESISVRDVLRHSTGLPDWRKDPAHEALVPSVKPGTRIDYSGEAFVWLQRVVETVTGESLDATMRRLLFEPAGMRDSSYAWSPALAERSVYGHRAPDATVEPGGSEDMPPQMLREQWSAAQVLADRTGTALSDWRYADAARALPQVQAIAPAGLVAWPADILANAAASLRCTIQDYARFMALMVHDQPAAWELRPATRAAMLARQIEVPGRWTDKGLGWNLESTMRGPVFYHSGSNGGIFKSFALGDVARQRAIVVSTNATNGNVLYRRVVRAATGLDLLAFDV</sequence>
<evidence type="ECO:0000313" key="3">
    <source>
        <dbReference type="Proteomes" id="UP000788419"/>
    </source>
</evidence>
<reference evidence="2 3" key="1">
    <citation type="submission" date="2017-10" db="EMBL/GenBank/DDBJ databases">
        <title>Whole genome sequencing of members of genus Pseudoxanthomonas.</title>
        <authorList>
            <person name="Kumar S."/>
            <person name="Bansal K."/>
            <person name="Kaur A."/>
            <person name="Patil P."/>
            <person name="Sharma S."/>
            <person name="Patil P.B."/>
        </authorList>
    </citation>
    <scope>NUCLEOTIDE SEQUENCE [LARGE SCALE GENOMIC DNA]</scope>
    <source>
        <strain evidence="2 3">DSM 17801</strain>
    </source>
</reference>
<accession>A0ABQ6ZC73</accession>
<evidence type="ECO:0000313" key="2">
    <source>
        <dbReference type="EMBL" id="KAF1697623.1"/>
    </source>
</evidence>
<protein>
    <submittedName>
        <fullName evidence="2">Serine hydrolase</fullName>
    </submittedName>
</protein>
<keyword evidence="3" id="KW-1185">Reference proteome</keyword>